<comment type="caution">
    <text evidence="4">The sequence shown here is derived from an EMBL/GenBank/DDBJ whole genome shotgun (WGS) entry which is preliminary data.</text>
</comment>
<accession>A0A7X1F6U0</accession>
<dbReference type="RefSeq" id="WP_185682545.1">
    <property type="nucleotide sequence ID" value="NZ_JACLAU010000005.1"/>
</dbReference>
<dbReference type="AlphaFoldDB" id="A0A7X1F6U0"/>
<dbReference type="Gene3D" id="3.40.50.1820">
    <property type="entry name" value="alpha/beta hydrolase"/>
    <property type="match status" value="1"/>
</dbReference>
<gene>
    <name evidence="4" type="ORF">H7F49_05345</name>
</gene>
<dbReference type="InterPro" id="IPR050300">
    <property type="entry name" value="GDXG_lipolytic_enzyme"/>
</dbReference>
<dbReference type="InterPro" id="IPR029058">
    <property type="entry name" value="AB_hydrolase_fold"/>
</dbReference>
<dbReference type="EMBL" id="JACLAU010000005">
    <property type="protein sequence ID" value="MBC2651119.1"/>
    <property type="molecule type" value="Genomic_DNA"/>
</dbReference>
<dbReference type="PANTHER" id="PTHR48081:SF6">
    <property type="entry name" value="PEPTIDASE S9 PROLYL OLIGOPEPTIDASE CATALYTIC DOMAIN-CONTAINING PROTEIN"/>
    <property type="match status" value="1"/>
</dbReference>
<dbReference type="SUPFAM" id="SSF53474">
    <property type="entry name" value="alpha/beta-Hydrolases"/>
    <property type="match status" value="1"/>
</dbReference>
<keyword evidence="2" id="KW-0732">Signal</keyword>
<protein>
    <submittedName>
        <fullName evidence="4">Dienelactone hydrolase family protein</fullName>
    </submittedName>
</protein>
<feature type="domain" description="Dienelactone hydrolase" evidence="3">
    <location>
        <begin position="82"/>
        <end position="273"/>
    </location>
</feature>
<organism evidence="4 5">
    <name type="scientific">Novosphingobium aerophilum</name>
    <dbReference type="NCBI Taxonomy" id="2839843"/>
    <lineage>
        <taxon>Bacteria</taxon>
        <taxon>Pseudomonadati</taxon>
        <taxon>Pseudomonadota</taxon>
        <taxon>Alphaproteobacteria</taxon>
        <taxon>Sphingomonadales</taxon>
        <taxon>Sphingomonadaceae</taxon>
        <taxon>Novosphingobium</taxon>
    </lineage>
</organism>
<dbReference type="Proteomes" id="UP000520156">
    <property type="component" value="Unassembled WGS sequence"/>
</dbReference>
<feature type="chain" id="PRO_5031316839" evidence="2">
    <location>
        <begin position="22"/>
        <end position="293"/>
    </location>
</feature>
<evidence type="ECO:0000313" key="5">
    <source>
        <dbReference type="Proteomes" id="UP000520156"/>
    </source>
</evidence>
<dbReference type="GO" id="GO:0016787">
    <property type="term" value="F:hydrolase activity"/>
    <property type="evidence" value="ECO:0007669"/>
    <property type="project" value="UniProtKB-KW"/>
</dbReference>
<proteinExistence type="predicted"/>
<evidence type="ECO:0000313" key="4">
    <source>
        <dbReference type="EMBL" id="MBC2651119.1"/>
    </source>
</evidence>
<dbReference type="Pfam" id="PF01738">
    <property type="entry name" value="DLH"/>
    <property type="match status" value="1"/>
</dbReference>
<feature type="signal peptide" evidence="2">
    <location>
        <begin position="1"/>
        <end position="21"/>
    </location>
</feature>
<reference evidence="4 5" key="1">
    <citation type="submission" date="2020-08" db="EMBL/GenBank/DDBJ databases">
        <title>The genome sequence of Novosphingobium flavum 4Y4.</title>
        <authorList>
            <person name="Liu Y."/>
        </authorList>
    </citation>
    <scope>NUCLEOTIDE SEQUENCE [LARGE SCALE GENOMIC DNA]</scope>
    <source>
        <strain evidence="4 5">4Y4</strain>
    </source>
</reference>
<evidence type="ECO:0000259" key="3">
    <source>
        <dbReference type="Pfam" id="PF01738"/>
    </source>
</evidence>
<evidence type="ECO:0000256" key="1">
    <source>
        <dbReference type="ARBA" id="ARBA00022801"/>
    </source>
</evidence>
<keyword evidence="1 4" id="KW-0378">Hydrolase</keyword>
<dbReference type="InterPro" id="IPR002925">
    <property type="entry name" value="Dienelactn_hydro"/>
</dbReference>
<evidence type="ECO:0000256" key="2">
    <source>
        <dbReference type="SAM" id="SignalP"/>
    </source>
</evidence>
<sequence>MIKSLLLGAALSLAMTMPAQAAETAPPPAFRVVPTTASLRPAIELGTGAGAEQWEAFVDQVSVRNVTGAALYPVLPPPGQRNGRAVIVVPGGGYRFVSIDSEGFRVAEALAAEGYAAFVLKYRTVATAPDIPAYLADTMKLFANLGKGELADHPPAVEDLATALAHVRSHAADWQVDPARIGVIGFSAGSRTAIRLIETSPEAAGRLDSVALLYPPMTQPVKPGPRPPLFLAIAADDPLFQQGKLTLLSGWLNESPKVEFHLYAGGSHGFGMRPNGNTSDLWIGQYLAWLKRH</sequence>
<name>A0A7X1F6U0_9SPHN</name>
<dbReference type="PANTHER" id="PTHR48081">
    <property type="entry name" value="AB HYDROLASE SUPERFAMILY PROTEIN C4A8.06C"/>
    <property type="match status" value="1"/>
</dbReference>
<keyword evidence="5" id="KW-1185">Reference proteome</keyword>